<proteinExistence type="predicted"/>
<sequence length="156" mass="17231">MEFITTLRRFFELIIWLKLNVNKSVIFCKEVAWCGRLSLSDLPPPPTIAALQQFVCAANSLRSSLPDYARTAAPLATKLNEHLTAVGRRNRNALQAGIDWTDRERAVFKEAGCLIGPAALPSDGSDIVVLTDASHGGWGLIVSQVKHWNEKLPVHE</sequence>
<dbReference type="InterPro" id="IPR043128">
    <property type="entry name" value="Rev_trsase/Diguanyl_cyclase"/>
</dbReference>
<keyword evidence="2" id="KW-1185">Reference proteome</keyword>
<accession>A0A225V8F3</accession>
<evidence type="ECO:0008006" key="3">
    <source>
        <dbReference type="Google" id="ProtNLM"/>
    </source>
</evidence>
<reference evidence="2" key="1">
    <citation type="submission" date="2017-03" db="EMBL/GenBank/DDBJ databases">
        <title>Phytopthora megakarya and P. palmivora, two closely related causual agents of cacao black pod achieved similar genome size and gene model numbers by different mechanisms.</title>
        <authorList>
            <person name="Ali S."/>
            <person name="Shao J."/>
            <person name="Larry D.J."/>
            <person name="Kronmiller B."/>
            <person name="Shen D."/>
            <person name="Strem M.D."/>
            <person name="Melnick R.L."/>
            <person name="Guiltinan M.J."/>
            <person name="Tyler B.M."/>
            <person name="Meinhardt L.W."/>
            <person name="Bailey B.A."/>
        </authorList>
    </citation>
    <scope>NUCLEOTIDE SEQUENCE [LARGE SCALE GENOMIC DNA]</scope>
    <source>
        <strain evidence="2">zdho120</strain>
    </source>
</reference>
<evidence type="ECO:0000313" key="1">
    <source>
        <dbReference type="EMBL" id="OWZ01645.1"/>
    </source>
</evidence>
<comment type="caution">
    <text evidence="1">The sequence shown here is derived from an EMBL/GenBank/DDBJ whole genome shotgun (WGS) entry which is preliminary data.</text>
</comment>
<dbReference type="Gene3D" id="3.30.70.270">
    <property type="match status" value="1"/>
</dbReference>
<dbReference type="AlphaFoldDB" id="A0A225V8F3"/>
<evidence type="ECO:0000313" key="2">
    <source>
        <dbReference type="Proteomes" id="UP000198211"/>
    </source>
</evidence>
<dbReference type="SUPFAM" id="SSF56672">
    <property type="entry name" value="DNA/RNA polymerases"/>
    <property type="match status" value="1"/>
</dbReference>
<organism evidence="1 2">
    <name type="scientific">Phytophthora megakarya</name>
    <dbReference type="NCBI Taxonomy" id="4795"/>
    <lineage>
        <taxon>Eukaryota</taxon>
        <taxon>Sar</taxon>
        <taxon>Stramenopiles</taxon>
        <taxon>Oomycota</taxon>
        <taxon>Peronosporomycetes</taxon>
        <taxon>Peronosporales</taxon>
        <taxon>Peronosporaceae</taxon>
        <taxon>Phytophthora</taxon>
    </lineage>
</organism>
<dbReference type="Proteomes" id="UP000198211">
    <property type="component" value="Unassembled WGS sequence"/>
</dbReference>
<name>A0A225V8F3_9STRA</name>
<protein>
    <recommendedName>
        <fullName evidence="3">Reverse transcriptase/retrotransposon-derived protein RNase H-like domain-containing protein</fullName>
    </recommendedName>
</protein>
<dbReference type="InterPro" id="IPR043502">
    <property type="entry name" value="DNA/RNA_pol_sf"/>
</dbReference>
<gene>
    <name evidence="1" type="ORF">PHMEG_00026926</name>
</gene>
<dbReference type="EMBL" id="NBNE01006699">
    <property type="protein sequence ID" value="OWZ01645.1"/>
    <property type="molecule type" value="Genomic_DNA"/>
</dbReference>